<dbReference type="GO" id="GO:0005524">
    <property type="term" value="F:ATP binding"/>
    <property type="evidence" value="ECO:0007669"/>
    <property type="project" value="UniProtKB-KW"/>
</dbReference>
<feature type="transmembrane region" description="Helical" evidence="16">
    <location>
        <begin position="179"/>
        <end position="198"/>
    </location>
</feature>
<dbReference type="Pfam" id="PF00512">
    <property type="entry name" value="HisKA"/>
    <property type="match status" value="1"/>
</dbReference>
<evidence type="ECO:0000256" key="16">
    <source>
        <dbReference type="SAM" id="Phobius"/>
    </source>
</evidence>
<organism evidence="18 19">
    <name type="scientific">Cohnella endophytica</name>
    <dbReference type="NCBI Taxonomy" id="2419778"/>
    <lineage>
        <taxon>Bacteria</taxon>
        <taxon>Bacillati</taxon>
        <taxon>Bacillota</taxon>
        <taxon>Bacilli</taxon>
        <taxon>Bacillales</taxon>
        <taxon>Paenibacillaceae</taxon>
        <taxon>Cohnella</taxon>
    </lineage>
</organism>
<gene>
    <name evidence="18" type="ORF">D7Z26_20000</name>
</gene>
<dbReference type="Proteomes" id="UP000282076">
    <property type="component" value="Unassembled WGS sequence"/>
</dbReference>
<dbReference type="EMBL" id="RBZM01000008">
    <property type="protein sequence ID" value="RKP50096.1"/>
    <property type="molecule type" value="Genomic_DNA"/>
</dbReference>
<comment type="caution">
    <text evidence="18">The sequence shown here is derived from an EMBL/GenBank/DDBJ whole genome shotgun (WGS) entry which is preliminary data.</text>
</comment>
<evidence type="ECO:0000256" key="2">
    <source>
        <dbReference type="ARBA" id="ARBA00004651"/>
    </source>
</evidence>
<evidence type="ECO:0000256" key="15">
    <source>
        <dbReference type="ARBA" id="ARBA00074306"/>
    </source>
</evidence>
<dbReference type="Pfam" id="PF02518">
    <property type="entry name" value="HATPase_c"/>
    <property type="match status" value="1"/>
</dbReference>
<evidence type="ECO:0000256" key="13">
    <source>
        <dbReference type="ARBA" id="ARBA00023012"/>
    </source>
</evidence>
<keyword evidence="13" id="KW-0902">Two-component regulatory system</keyword>
<keyword evidence="12 16" id="KW-1133">Transmembrane helix</keyword>
<evidence type="ECO:0000259" key="17">
    <source>
        <dbReference type="PROSITE" id="PS50109"/>
    </source>
</evidence>
<dbReference type="Gene3D" id="1.10.287.130">
    <property type="match status" value="1"/>
</dbReference>
<evidence type="ECO:0000256" key="10">
    <source>
        <dbReference type="ARBA" id="ARBA00022777"/>
    </source>
</evidence>
<dbReference type="PRINTS" id="PR00344">
    <property type="entry name" value="BCTRLSENSOR"/>
</dbReference>
<keyword evidence="6" id="KW-0597">Phosphoprotein</keyword>
<dbReference type="InterPro" id="IPR050736">
    <property type="entry name" value="Sensor_HK_Regulatory"/>
</dbReference>
<evidence type="ECO:0000256" key="9">
    <source>
        <dbReference type="ARBA" id="ARBA00022741"/>
    </source>
</evidence>
<dbReference type="SUPFAM" id="SSF55874">
    <property type="entry name" value="ATPase domain of HSP90 chaperone/DNA topoisomerase II/histidine kinase"/>
    <property type="match status" value="1"/>
</dbReference>
<feature type="transmembrane region" description="Helical" evidence="16">
    <location>
        <begin position="18"/>
        <end position="39"/>
    </location>
</feature>
<dbReference type="SMART" id="SM00388">
    <property type="entry name" value="HisKA"/>
    <property type="match status" value="1"/>
</dbReference>
<dbReference type="EC" id="2.7.13.3" evidence="4"/>
<keyword evidence="7" id="KW-0808">Transferase</keyword>
<proteinExistence type="inferred from homology"/>
<comment type="catalytic activity">
    <reaction evidence="1">
        <text>ATP + protein L-histidine = ADP + protein N-phospho-L-histidine.</text>
        <dbReference type="EC" id="2.7.13.3"/>
    </reaction>
</comment>
<dbReference type="PANTHER" id="PTHR43711:SF26">
    <property type="entry name" value="SENSOR HISTIDINE KINASE RCSC"/>
    <property type="match status" value="1"/>
</dbReference>
<feature type="transmembrane region" description="Helical" evidence="16">
    <location>
        <begin position="149"/>
        <end position="167"/>
    </location>
</feature>
<protein>
    <recommendedName>
        <fullName evidence="15">Circadian input-output histidine kinase CikA</fullName>
        <ecNumber evidence="4">2.7.13.3</ecNumber>
    </recommendedName>
</protein>
<dbReference type="PROSITE" id="PS50109">
    <property type="entry name" value="HIS_KIN"/>
    <property type="match status" value="1"/>
</dbReference>
<evidence type="ECO:0000256" key="4">
    <source>
        <dbReference type="ARBA" id="ARBA00012438"/>
    </source>
</evidence>
<keyword evidence="9" id="KW-0547">Nucleotide-binding</keyword>
<evidence type="ECO:0000256" key="1">
    <source>
        <dbReference type="ARBA" id="ARBA00000085"/>
    </source>
</evidence>
<dbReference type="AlphaFoldDB" id="A0A494XN23"/>
<keyword evidence="14 16" id="KW-0472">Membrane</keyword>
<dbReference type="SMART" id="SM00387">
    <property type="entry name" value="HATPase_c"/>
    <property type="match status" value="1"/>
</dbReference>
<keyword evidence="19" id="KW-1185">Reference proteome</keyword>
<name>A0A494XN23_9BACL</name>
<evidence type="ECO:0000256" key="8">
    <source>
        <dbReference type="ARBA" id="ARBA00022692"/>
    </source>
</evidence>
<dbReference type="Gene3D" id="3.30.565.10">
    <property type="entry name" value="Histidine kinase-like ATPase, C-terminal domain"/>
    <property type="match status" value="1"/>
</dbReference>
<dbReference type="CDD" id="cd00082">
    <property type="entry name" value="HisKA"/>
    <property type="match status" value="1"/>
</dbReference>
<evidence type="ECO:0000256" key="7">
    <source>
        <dbReference type="ARBA" id="ARBA00022679"/>
    </source>
</evidence>
<comment type="similarity">
    <text evidence="3">In the N-terminal section; belongs to the phytochrome family.</text>
</comment>
<feature type="transmembrane region" description="Helical" evidence="16">
    <location>
        <begin position="80"/>
        <end position="108"/>
    </location>
</feature>
<evidence type="ECO:0000256" key="11">
    <source>
        <dbReference type="ARBA" id="ARBA00022840"/>
    </source>
</evidence>
<evidence type="ECO:0000256" key="12">
    <source>
        <dbReference type="ARBA" id="ARBA00022989"/>
    </source>
</evidence>
<dbReference type="GO" id="GO:0005886">
    <property type="term" value="C:plasma membrane"/>
    <property type="evidence" value="ECO:0007669"/>
    <property type="project" value="UniProtKB-SubCell"/>
</dbReference>
<feature type="transmembrane region" description="Helical" evidence="16">
    <location>
        <begin position="51"/>
        <end position="68"/>
    </location>
</feature>
<dbReference type="FunFam" id="3.30.565.10:FF:000010">
    <property type="entry name" value="Sensor histidine kinase RcsC"/>
    <property type="match status" value="1"/>
</dbReference>
<evidence type="ECO:0000256" key="14">
    <source>
        <dbReference type="ARBA" id="ARBA00023136"/>
    </source>
</evidence>
<keyword evidence="5" id="KW-1003">Cell membrane</keyword>
<dbReference type="InterPro" id="IPR036097">
    <property type="entry name" value="HisK_dim/P_sf"/>
</dbReference>
<evidence type="ECO:0000256" key="6">
    <source>
        <dbReference type="ARBA" id="ARBA00022553"/>
    </source>
</evidence>
<dbReference type="InterPro" id="IPR036890">
    <property type="entry name" value="HATPase_C_sf"/>
</dbReference>
<evidence type="ECO:0000313" key="19">
    <source>
        <dbReference type="Proteomes" id="UP000282076"/>
    </source>
</evidence>
<keyword evidence="11" id="KW-0067">ATP-binding</keyword>
<keyword evidence="8 16" id="KW-0812">Transmembrane</keyword>
<dbReference type="PANTHER" id="PTHR43711">
    <property type="entry name" value="TWO-COMPONENT HISTIDINE KINASE"/>
    <property type="match status" value="1"/>
</dbReference>
<dbReference type="InterPro" id="IPR004358">
    <property type="entry name" value="Sig_transdc_His_kin-like_C"/>
</dbReference>
<dbReference type="InterPro" id="IPR011620">
    <property type="entry name" value="Sig_transdc_His_kinase_LytS_TM"/>
</dbReference>
<feature type="domain" description="Histidine kinase" evidence="17">
    <location>
        <begin position="252"/>
        <end position="480"/>
    </location>
</feature>
<dbReference type="InterPro" id="IPR005467">
    <property type="entry name" value="His_kinase_dom"/>
</dbReference>
<dbReference type="CDD" id="cd16922">
    <property type="entry name" value="HATPase_EvgS-ArcB-TorS-like"/>
    <property type="match status" value="1"/>
</dbReference>
<dbReference type="InterPro" id="IPR003594">
    <property type="entry name" value="HATPase_dom"/>
</dbReference>
<sequence length="488" mass="54840">MEDNFRGGRRRMEIFKVYLVNISILTTFAYLFNLAYNLIFSKLSRASKYGLSVLIFILAGWLTMYFGFDVGNGAKFDLRVVPLIFGLVVYSNPVTLFLIGLCIGLLRLTFGLDYAAWAGTLNLTLLGIVAALLCAWFRRRKTFSYLRKSVFAVLVINIVNTIDISLFGKIPPHHYLNEIAPITFPTGVILSFFFLIMIRDFQKNQSRMEQLSRTNRLLHVRTRDLNQAKNELEQKATQLETASRYKSEFLANMSHEIKTPLNSIMILSEMQAESDTSDEDRHRYAHLILQSGRELLTLVNDILDLSKVEAGKLDIVLQPIDTNEVLRYMEEQFMPIAESKGLTFVVSPSAEQTAETAAQLKLESDPMRLNQILRNLLSNAFKFTEKGGIELSASAVKGDDGREEILFEVRDTGVGIEADKLEAIFEVFRQEDGSINRKYGGAGLGLAISRQLAELLRGHLELSSEKGAGSCFTLRLPAQAACTERGNS</sequence>
<comment type="subcellular location">
    <subcellularLocation>
        <location evidence="2">Cell membrane</location>
        <topology evidence="2">Multi-pass membrane protein</topology>
    </subcellularLocation>
</comment>
<dbReference type="InterPro" id="IPR003661">
    <property type="entry name" value="HisK_dim/P_dom"/>
</dbReference>
<dbReference type="SUPFAM" id="SSF47384">
    <property type="entry name" value="Homodimeric domain of signal transducing histidine kinase"/>
    <property type="match status" value="1"/>
</dbReference>
<keyword evidence="10 18" id="KW-0418">Kinase</keyword>
<evidence type="ECO:0000313" key="18">
    <source>
        <dbReference type="EMBL" id="RKP50096.1"/>
    </source>
</evidence>
<feature type="transmembrane region" description="Helical" evidence="16">
    <location>
        <begin position="114"/>
        <end position="137"/>
    </location>
</feature>
<evidence type="ECO:0000256" key="5">
    <source>
        <dbReference type="ARBA" id="ARBA00022475"/>
    </source>
</evidence>
<accession>A0A494XN23</accession>
<dbReference type="GO" id="GO:0071555">
    <property type="term" value="P:cell wall organization"/>
    <property type="evidence" value="ECO:0007669"/>
    <property type="project" value="InterPro"/>
</dbReference>
<reference evidence="18 19" key="1">
    <citation type="submission" date="2018-10" db="EMBL/GenBank/DDBJ databases">
        <title>Cohnella sp. M2MS4P-1, whole genome shotgun sequence.</title>
        <authorList>
            <person name="Tuo L."/>
        </authorList>
    </citation>
    <scope>NUCLEOTIDE SEQUENCE [LARGE SCALE GENOMIC DNA]</scope>
    <source>
        <strain evidence="18 19">M2MS4P-1</strain>
    </source>
</reference>
<dbReference type="Pfam" id="PF07694">
    <property type="entry name" value="5TM-5TMR_LYT"/>
    <property type="match status" value="1"/>
</dbReference>
<evidence type="ECO:0000256" key="3">
    <source>
        <dbReference type="ARBA" id="ARBA00006402"/>
    </source>
</evidence>
<dbReference type="GO" id="GO:0000155">
    <property type="term" value="F:phosphorelay sensor kinase activity"/>
    <property type="evidence" value="ECO:0007669"/>
    <property type="project" value="InterPro"/>
</dbReference>